<dbReference type="NCBIfam" id="TIGR03635">
    <property type="entry name" value="uS17_bact"/>
    <property type="match status" value="1"/>
</dbReference>
<evidence type="ECO:0000256" key="2">
    <source>
        <dbReference type="ARBA" id="ARBA00022730"/>
    </source>
</evidence>
<keyword evidence="9" id="KW-1185">Reference proteome</keyword>
<keyword evidence="3 6" id="KW-0694">RNA-binding</keyword>
<dbReference type="NCBIfam" id="NF004123">
    <property type="entry name" value="PRK05610.1"/>
    <property type="match status" value="1"/>
</dbReference>
<dbReference type="RefSeq" id="WP_111331336.1">
    <property type="nucleotide sequence ID" value="NZ_CP030032.1"/>
</dbReference>
<dbReference type="PANTHER" id="PTHR10744">
    <property type="entry name" value="40S RIBOSOMAL PROTEIN S11 FAMILY MEMBER"/>
    <property type="match status" value="1"/>
</dbReference>
<dbReference type="AlphaFoldDB" id="A0A2Z4FGB2"/>
<accession>A0A2Z4FGB2</accession>
<dbReference type="GO" id="GO:0006412">
    <property type="term" value="P:translation"/>
    <property type="evidence" value="ECO:0007669"/>
    <property type="project" value="UniProtKB-UniRule"/>
</dbReference>
<dbReference type="GO" id="GO:0022627">
    <property type="term" value="C:cytosolic small ribosomal subunit"/>
    <property type="evidence" value="ECO:0007669"/>
    <property type="project" value="UniProtKB-UniRule"/>
</dbReference>
<dbReference type="PROSITE" id="PS00056">
    <property type="entry name" value="RIBOSOMAL_S17"/>
    <property type="match status" value="1"/>
</dbReference>
<reference evidence="8 9" key="1">
    <citation type="submission" date="2018-06" db="EMBL/GenBank/DDBJ databases">
        <title>Lujinxingia sediminis gen. nov. sp. nov., a new facultative anaerobic member of the class Deltaproteobacteria, and proposal of Lujinxingaceae fam. nov.</title>
        <authorList>
            <person name="Guo L.-Y."/>
            <person name="Li C.-M."/>
            <person name="Wang S."/>
            <person name="Du Z.-J."/>
        </authorList>
    </citation>
    <scope>NUCLEOTIDE SEQUENCE [LARGE SCALE GENOMIC DNA]</scope>
    <source>
        <strain evidence="8 9">FA350</strain>
    </source>
</reference>
<evidence type="ECO:0000256" key="4">
    <source>
        <dbReference type="ARBA" id="ARBA00022980"/>
    </source>
</evidence>
<evidence type="ECO:0000256" key="7">
    <source>
        <dbReference type="RuleBase" id="RU003872"/>
    </source>
</evidence>
<proteinExistence type="inferred from homology"/>
<dbReference type="PRINTS" id="PR00973">
    <property type="entry name" value="RIBOSOMALS17"/>
</dbReference>
<dbReference type="GO" id="GO:0003735">
    <property type="term" value="F:structural constituent of ribosome"/>
    <property type="evidence" value="ECO:0007669"/>
    <property type="project" value="UniProtKB-UniRule"/>
</dbReference>
<dbReference type="PANTHER" id="PTHR10744:SF1">
    <property type="entry name" value="SMALL RIBOSOMAL SUBUNIT PROTEIN US17M"/>
    <property type="match status" value="1"/>
</dbReference>
<dbReference type="OrthoDB" id="9811714at2"/>
<gene>
    <name evidence="6" type="primary">rpsQ</name>
    <name evidence="8" type="ORF">DN745_01050</name>
</gene>
<evidence type="ECO:0000313" key="9">
    <source>
        <dbReference type="Proteomes" id="UP000249799"/>
    </source>
</evidence>
<comment type="similarity">
    <text evidence="1 6 7">Belongs to the universal ribosomal protein uS17 family.</text>
</comment>
<dbReference type="KEGG" id="bsed:DN745_01050"/>
<keyword evidence="4 6" id="KW-0689">Ribosomal protein</keyword>
<sequence>MAEENQEPQATATTERGRKKTRVGEVVSDKMDKTIVVAVTRQFMHPKYRKFVRRQKRYQVHDPANECRPGDRVLIEETRPLSKNKRWKLKEIIEKAPVI</sequence>
<evidence type="ECO:0000256" key="3">
    <source>
        <dbReference type="ARBA" id="ARBA00022884"/>
    </source>
</evidence>
<keyword evidence="5 6" id="KW-0687">Ribonucleoprotein</keyword>
<name>A0A2Z4FGB2_9DELT</name>
<dbReference type="InterPro" id="IPR019979">
    <property type="entry name" value="Ribosomal_uS17_CS"/>
</dbReference>
<dbReference type="EMBL" id="CP030032">
    <property type="protein sequence ID" value="AWV87991.1"/>
    <property type="molecule type" value="Genomic_DNA"/>
</dbReference>
<dbReference type="InterPro" id="IPR000266">
    <property type="entry name" value="Ribosomal_uS17"/>
</dbReference>
<dbReference type="SUPFAM" id="SSF50249">
    <property type="entry name" value="Nucleic acid-binding proteins"/>
    <property type="match status" value="1"/>
</dbReference>
<dbReference type="CDD" id="cd00364">
    <property type="entry name" value="Ribosomal_uS17"/>
    <property type="match status" value="1"/>
</dbReference>
<comment type="subunit">
    <text evidence="6">Part of the 30S ribosomal subunit.</text>
</comment>
<dbReference type="Proteomes" id="UP000249799">
    <property type="component" value="Chromosome"/>
</dbReference>
<dbReference type="HAMAP" id="MF_01345_B">
    <property type="entry name" value="Ribosomal_uS17_B"/>
    <property type="match status" value="1"/>
</dbReference>
<evidence type="ECO:0000256" key="6">
    <source>
        <dbReference type="HAMAP-Rule" id="MF_01345"/>
    </source>
</evidence>
<dbReference type="Pfam" id="PF00366">
    <property type="entry name" value="Ribosomal_S17"/>
    <property type="match status" value="1"/>
</dbReference>
<dbReference type="GO" id="GO:0019843">
    <property type="term" value="F:rRNA binding"/>
    <property type="evidence" value="ECO:0007669"/>
    <property type="project" value="UniProtKB-UniRule"/>
</dbReference>
<evidence type="ECO:0000256" key="5">
    <source>
        <dbReference type="ARBA" id="ARBA00023274"/>
    </source>
</evidence>
<dbReference type="Gene3D" id="2.40.50.140">
    <property type="entry name" value="Nucleic acid-binding proteins"/>
    <property type="match status" value="1"/>
</dbReference>
<dbReference type="InterPro" id="IPR019984">
    <property type="entry name" value="Ribosomal_uS17_bact/chlr"/>
</dbReference>
<comment type="function">
    <text evidence="6">One of the primary rRNA binding proteins, it binds specifically to the 5'-end of 16S ribosomal RNA.</text>
</comment>
<evidence type="ECO:0000256" key="1">
    <source>
        <dbReference type="ARBA" id="ARBA00010254"/>
    </source>
</evidence>
<evidence type="ECO:0000313" key="8">
    <source>
        <dbReference type="EMBL" id="AWV87991.1"/>
    </source>
</evidence>
<keyword evidence="2 6" id="KW-0699">rRNA-binding</keyword>
<organism evidence="8 9">
    <name type="scientific">Bradymonas sediminis</name>
    <dbReference type="NCBI Taxonomy" id="1548548"/>
    <lineage>
        <taxon>Bacteria</taxon>
        <taxon>Deltaproteobacteria</taxon>
        <taxon>Bradymonadales</taxon>
        <taxon>Bradymonadaceae</taxon>
        <taxon>Bradymonas</taxon>
    </lineage>
</organism>
<protein>
    <recommendedName>
        <fullName evidence="6">Small ribosomal subunit protein uS17</fullName>
    </recommendedName>
</protein>
<dbReference type="InterPro" id="IPR012340">
    <property type="entry name" value="NA-bd_OB-fold"/>
</dbReference>